<keyword evidence="3" id="KW-1185">Reference proteome</keyword>
<organism evidence="2 3">
    <name type="scientific">Gluconobacter kondonii</name>
    <dbReference type="NCBI Taxonomy" id="941463"/>
    <lineage>
        <taxon>Bacteria</taxon>
        <taxon>Pseudomonadati</taxon>
        <taxon>Pseudomonadota</taxon>
        <taxon>Alphaproteobacteria</taxon>
        <taxon>Acetobacterales</taxon>
        <taxon>Acetobacteraceae</taxon>
        <taxon>Gluconobacter</taxon>
    </lineage>
</organism>
<comment type="caution">
    <text evidence="2">The sequence shown here is derived from an EMBL/GenBank/DDBJ whole genome shotgun (WGS) entry which is preliminary data.</text>
</comment>
<proteinExistence type="predicted"/>
<dbReference type="RefSeq" id="WP_145994788.1">
    <property type="nucleotide sequence ID" value="NZ_BEWP01000023.1"/>
</dbReference>
<feature type="compositionally biased region" description="Basic and acidic residues" evidence="1">
    <location>
        <begin position="331"/>
        <end position="341"/>
    </location>
</feature>
<dbReference type="Proteomes" id="UP001156629">
    <property type="component" value="Unassembled WGS sequence"/>
</dbReference>
<dbReference type="GeneID" id="76196190"/>
<accession>A0ABQ5WWF4</accession>
<protein>
    <submittedName>
        <fullName evidence="2">Uncharacterized protein</fullName>
    </submittedName>
</protein>
<evidence type="ECO:0000256" key="1">
    <source>
        <dbReference type="SAM" id="MobiDB-lite"/>
    </source>
</evidence>
<evidence type="ECO:0000313" key="3">
    <source>
        <dbReference type="Proteomes" id="UP001156629"/>
    </source>
</evidence>
<name>A0ABQ5WWF4_9PROT</name>
<feature type="region of interest" description="Disordered" evidence="1">
    <location>
        <begin position="331"/>
        <end position="354"/>
    </location>
</feature>
<evidence type="ECO:0000313" key="2">
    <source>
        <dbReference type="EMBL" id="GLQ66944.1"/>
    </source>
</evidence>
<reference evidence="3" key="1">
    <citation type="journal article" date="2019" name="Int. J. Syst. Evol. Microbiol.">
        <title>The Global Catalogue of Microorganisms (GCM) 10K type strain sequencing project: providing services to taxonomists for standard genome sequencing and annotation.</title>
        <authorList>
            <consortium name="The Broad Institute Genomics Platform"/>
            <consortium name="The Broad Institute Genome Sequencing Center for Infectious Disease"/>
            <person name="Wu L."/>
            <person name="Ma J."/>
        </authorList>
    </citation>
    <scope>NUCLEOTIDE SEQUENCE [LARGE SCALE GENOMIC DNA]</scope>
    <source>
        <strain evidence="3">NBRC 3266</strain>
    </source>
</reference>
<gene>
    <name evidence="2" type="ORF">GCM10007870_25290</name>
</gene>
<sequence>MTTYVTCDTEGYLVFLTINNDFIYIRNTHPSQKNIVKTIKNTFRSVDDSTNIQNKQAYNDVFYPAYALIDSEDNLTNESLIAFTKYEGKIGDYNPRIWRGLFSNHGNKFFNDFPGKYFNRSSWVSSRISSKNIYSDLENIFRFIEPNYQNLNTFSHKLREILIIACTEVECIMRMICDDNVEKEDIPRNNFYKTEHYFNLKEAMKLGEWSLTLKNYSGLQPLKPFELWLEENPTKSLFWYDAYNKVKHHREENIREATLLNVLNAVSAIHILNSAQYGPEIYSDQYGNEYSPFDLLSAPYFGIQNVQVMNYVSGYPFEFKPVKFFGRDSGRPFKKKSQSEKKRNKLVKPVDATF</sequence>
<dbReference type="EMBL" id="BSNV01000044">
    <property type="protein sequence ID" value="GLQ66944.1"/>
    <property type="molecule type" value="Genomic_DNA"/>
</dbReference>